<keyword evidence="3" id="KW-0479">Metal-binding</keyword>
<dbReference type="SMART" id="SM00225">
    <property type="entry name" value="BTB"/>
    <property type="match status" value="1"/>
</dbReference>
<dbReference type="InterPro" id="IPR001878">
    <property type="entry name" value="Znf_CCHC"/>
</dbReference>
<dbReference type="GO" id="GO:0071472">
    <property type="term" value="P:cellular response to salt stress"/>
    <property type="evidence" value="ECO:0007669"/>
    <property type="project" value="UniProtKB-ARBA"/>
</dbReference>
<keyword evidence="4 9" id="KW-0863">Zinc-finger</keyword>
<dbReference type="PANTHER" id="PTHR46481:SF10">
    <property type="entry name" value="ZINC FINGER BED DOMAIN-CONTAINING PROTEIN 39"/>
    <property type="match status" value="1"/>
</dbReference>
<comment type="subcellular location">
    <subcellularLocation>
        <location evidence="1">Nucleus</location>
    </subcellularLocation>
</comment>
<dbReference type="Pfam" id="PF13976">
    <property type="entry name" value="gag_pre-integrs"/>
    <property type="match status" value="1"/>
</dbReference>
<feature type="domain" description="BED-type" evidence="15">
    <location>
        <begin position="88"/>
        <end position="148"/>
    </location>
</feature>
<dbReference type="PROSITE" id="PS50158">
    <property type="entry name" value="ZF_CCHC"/>
    <property type="match status" value="2"/>
</dbReference>
<feature type="domain" description="CCHC-type" evidence="14">
    <location>
        <begin position="723"/>
        <end position="739"/>
    </location>
</feature>
<dbReference type="GO" id="GO:0003677">
    <property type="term" value="F:DNA binding"/>
    <property type="evidence" value="ECO:0007669"/>
    <property type="project" value="InterPro"/>
</dbReference>
<evidence type="ECO:0000256" key="4">
    <source>
        <dbReference type="ARBA" id="ARBA00022771"/>
    </source>
</evidence>
<dbReference type="EMBL" id="JAEFBJ010000003">
    <property type="protein sequence ID" value="KAG7633213.1"/>
    <property type="molecule type" value="Genomic_DNA"/>
</dbReference>
<dbReference type="CDD" id="cd18280">
    <property type="entry name" value="BTB_POZ_BPM_plant"/>
    <property type="match status" value="1"/>
</dbReference>
<feature type="region of interest" description="Disordered" evidence="11">
    <location>
        <begin position="2147"/>
        <end position="2176"/>
    </location>
</feature>
<evidence type="ECO:0000256" key="5">
    <source>
        <dbReference type="ARBA" id="ARBA00022833"/>
    </source>
</evidence>
<dbReference type="InterPro" id="IPR054722">
    <property type="entry name" value="PolX-like_BBD"/>
</dbReference>
<evidence type="ECO:0000313" key="17">
    <source>
        <dbReference type="Proteomes" id="UP000694251"/>
    </source>
</evidence>
<feature type="region of interest" description="Disordered" evidence="11">
    <location>
        <begin position="2555"/>
        <end position="2585"/>
    </location>
</feature>
<dbReference type="InterPro" id="IPR046796">
    <property type="entry name" value="Transposase_32_dom"/>
</dbReference>
<dbReference type="InterPro" id="IPR052035">
    <property type="entry name" value="ZnF_BED_domain_contain"/>
</dbReference>
<dbReference type="InterPro" id="IPR025724">
    <property type="entry name" value="GAG-pre-integrase_dom"/>
</dbReference>
<name>A0A8T2FGG6_ARASU</name>
<dbReference type="PROSITE" id="PS50097">
    <property type="entry name" value="BTB"/>
    <property type="match status" value="1"/>
</dbReference>
<evidence type="ECO:0000256" key="7">
    <source>
        <dbReference type="ARBA" id="ARBA00023163"/>
    </source>
</evidence>
<dbReference type="CDD" id="cd14736">
    <property type="entry name" value="BACK_AtBPM-like"/>
    <property type="match status" value="1"/>
</dbReference>
<evidence type="ECO:0000256" key="2">
    <source>
        <dbReference type="ARBA" id="ARBA00004906"/>
    </source>
</evidence>
<dbReference type="OrthoDB" id="1113121at2759"/>
<keyword evidence="17" id="KW-1185">Reference proteome</keyword>
<dbReference type="InterPro" id="IPR013103">
    <property type="entry name" value="RVT_2"/>
</dbReference>
<feature type="compositionally biased region" description="Low complexity" evidence="11">
    <location>
        <begin position="1812"/>
        <end position="1823"/>
    </location>
</feature>
<evidence type="ECO:0000313" key="16">
    <source>
        <dbReference type="EMBL" id="KAG7633213.1"/>
    </source>
</evidence>
<dbReference type="SMART" id="SM00343">
    <property type="entry name" value="ZnF_C2HC"/>
    <property type="match status" value="2"/>
</dbReference>
<feature type="compositionally biased region" description="Basic and acidic residues" evidence="11">
    <location>
        <begin position="1"/>
        <end position="48"/>
    </location>
</feature>
<evidence type="ECO:0000256" key="10">
    <source>
        <dbReference type="SAM" id="Coils"/>
    </source>
</evidence>
<keyword evidence="7" id="KW-0804">Transcription</keyword>
<evidence type="ECO:0000256" key="1">
    <source>
        <dbReference type="ARBA" id="ARBA00004123"/>
    </source>
</evidence>
<comment type="pathway">
    <text evidence="2">Protein modification; protein ubiquitination.</text>
</comment>
<dbReference type="Proteomes" id="UP000694251">
    <property type="component" value="Chromosome 3"/>
</dbReference>
<dbReference type="InterPro" id="IPR002083">
    <property type="entry name" value="MATH/TRAF_dom"/>
</dbReference>
<feature type="domain" description="BTB" evidence="12">
    <location>
        <begin position="2415"/>
        <end position="2481"/>
    </location>
</feature>
<dbReference type="SMART" id="SM00614">
    <property type="entry name" value="ZnF_BED"/>
    <property type="match status" value="1"/>
</dbReference>
<feature type="compositionally biased region" description="Basic and acidic residues" evidence="11">
    <location>
        <begin position="688"/>
        <end position="700"/>
    </location>
</feature>
<dbReference type="GO" id="GO:0005634">
    <property type="term" value="C:nucleus"/>
    <property type="evidence" value="ECO:0007669"/>
    <property type="project" value="UniProtKB-SubCell"/>
</dbReference>
<evidence type="ECO:0000259" key="15">
    <source>
        <dbReference type="PROSITE" id="PS50808"/>
    </source>
</evidence>
<dbReference type="InterPro" id="IPR034090">
    <property type="entry name" value="BPM_C"/>
</dbReference>
<evidence type="ECO:0000259" key="13">
    <source>
        <dbReference type="PROSITE" id="PS50144"/>
    </source>
</evidence>
<evidence type="ECO:0000256" key="11">
    <source>
        <dbReference type="SAM" id="MobiDB-lite"/>
    </source>
</evidence>
<accession>A0A8T2FGG6</accession>
<dbReference type="InterPro" id="IPR003656">
    <property type="entry name" value="Znf_BED"/>
</dbReference>
<evidence type="ECO:0000256" key="9">
    <source>
        <dbReference type="PROSITE-ProRule" id="PRU00047"/>
    </source>
</evidence>
<dbReference type="InterPro" id="IPR000210">
    <property type="entry name" value="BTB/POZ_dom"/>
</dbReference>
<proteinExistence type="predicted"/>
<keyword evidence="8" id="KW-0539">Nucleus</keyword>
<keyword evidence="6" id="KW-0805">Transcription regulation</keyword>
<feature type="compositionally biased region" description="Polar residues" evidence="11">
    <location>
        <begin position="2562"/>
        <end position="2575"/>
    </location>
</feature>
<feature type="compositionally biased region" description="Pro residues" evidence="11">
    <location>
        <begin position="2163"/>
        <end position="2176"/>
    </location>
</feature>
<dbReference type="Pfam" id="PF20167">
    <property type="entry name" value="Transposase_32"/>
    <property type="match status" value="1"/>
</dbReference>
<feature type="compositionally biased region" description="Acidic residues" evidence="11">
    <location>
        <begin position="49"/>
        <end position="77"/>
    </location>
</feature>
<keyword evidence="5" id="KW-0862">Zinc</keyword>
<dbReference type="GO" id="GO:0008270">
    <property type="term" value="F:zinc ion binding"/>
    <property type="evidence" value="ECO:0007669"/>
    <property type="project" value="UniProtKB-KW"/>
</dbReference>
<evidence type="ECO:0000259" key="12">
    <source>
        <dbReference type="PROSITE" id="PS50097"/>
    </source>
</evidence>
<sequence length="2585" mass="289221">MTQRKKVCEPEASKTQRRSKGDEAFASKTERRKKSEAEASTKPKKVFEISDEDEDDDDDEEDDDGDNGADDVDDDEDNGKSSKPKKRRQYSKVWNDFIVIKKINHLGKSEERAMCKHCKSDYAYNAHKNGTNTYRRHLQICKLVPRNGDISQMMVNAEAKLQARKIDQSVFRELVAKTIIQHDLPFSYVEYERVRETWKYLNADVKFFSRNTVAADVYKFYEIETDKLKRELAQLPGRISLTTDLWSALTHEDNAGNNDTMQEIVKSQLVLRDDLLCKGDFFHVRCAAHILNIIVQIGLKGIGDTLEKIRESIKYVKGSEHREILFVKCVENVGIDLKADLLLDVATRWNSTFKMLDRALKYRAAFGNLKVIDAKNYKFHPTDAEWHRLQQMSDFLESFDQITNLISEVSDIFAIATVFDPRLKLTLADYCFAKLDISTREKRMKHLRAQLRKLFEVYENKSNAVSPTTESREDVTHDDETAKGNFSNYDVLNLMKMVKEYEKFDAEDETLPSFQSLVDDADGCSDSTISQLRAISDYLASAKQAAVLQVLLPANVQTEIDQIGAKLDFSVAIITEKSTISSICTADTCVAMSEWVERPSSNTALDEILPCTDNATAQESLMRSREMPAGRPVYLLGFAGRAWTLIILSAVLNGPTRRSPKKESSLRGGLDGRGPARLTPLLSGSRPVKNENSGKRRDVKCHECGGMGHRKPECPVTKRKDMKCYECDVIGHIKAECPSIQKSKEKTFLSFSDSESDSEDETGGMLNFVAFSAKDDNESSSEDSESDNDETQITSESYRILYDSWLLLSKDKLRLTKENLQLSAKLDLLEEEIKEEAIGEKLPLPDKQIIERKMNCLQQSLSQEKEKSLLLERELSENHKKIRMLNNGGKNLDEILSMGIVGSDHRGLEPLKFGKVWVNKLDLYSKSQEHDEEKYNRVVEESEEINLICNASLMQLDESAEDESEEINLTCNVSIMQLDESDEDELVVAKVAYTSTDGSASNPWYFDSGCSRHMTGNPGVLSTYTEEACGKVTFGDGGKGHIKGKGNIECVTFTKTDCQAMDENKNAVLSGLRSGNNCYMWTTSDTCLSATISDLELWHKRLGHMDVQSLVRIVNAGVVRGVPKLGDKLDYLCGACNKGKQIKVNHKKGSEIGSKKILELIHMDLMGPVQVENINGKKYIFVLVDDFSRYTWVRFLREKYEAVESFKILALQLQNEKGNIVQIRIAEETENEQPDDQEESVESQSPVVTAAAKKLIVPKNHKVGDVIDALEDEFWYCACTEELNQFSRNDVWDLVPQPAHVNVVGTKWIFKNKIDESGNVVRNKARLVAQGYSQAEGVDFDETFAPVARLESIRLLLGIAGILKIKLHQMDVKSAFLNGFLQEEVYVAQPKGFEDPHFPEHVYKLKKALYDLKQAPRARYERLAQFLLDDDFQRGSVDKTLFLNRTGAHILIVQMYVDDIVFGSTDPKLVNKFVKTMTEEFEMSMVGELNYFLGLQITQSSTGIFISQSTYAKNLIKRFDMQTCKTAYTPMSKASKLSKDEGGHVVDQKLNRSMIGSLLYLTASRPDLCHSVCLCARYQANPKVSHMNAVKRYYDADWSGCIDDKRSTSGGCFFLGNNLISWHSKKQNCVSLSSTQAEYIGMGSCCTQLLWMKQMLADYGTVVTGSLHRSTAGSCVHHAASGTFKLKDKVSSPTADLIPQLAATLVAALGAQCYRLTLPPSPPPRILTPQVLPSSATMASSFNPTRILDHRVSSHRNCRGAFPASKRRRLVDEPIDYPDLSNPAYLVLSTPLFASGIGSIRELLSSSPPPTTSSQPPSVSIPPLSAPPFVLSDSKDAEPAGLTNPSAPPSPLAPKNITPVASPVADVPMPDPLISPTAETAEGANVPDAAVSYAARAAAHRQVFAERDELDRTLRRPLVPPHTKRFLSAAAAERYKHIAKRDFIFQKTLPLDPEVLTATKYFLEHSGMAQTVVAVEQFVPEVVREFYANLPEMEYRECGLDLVYARGKMYEFSPALINHMFSIDDSALDPEAPVTLSTASRDDLALMMTGGTTRRWLRLQPADHLDTMKMLHKVCCGNWFPTTNTSTLRVDRLRLIDMGTHGKSFNLGKLVVTHTMSLARLGPLSSHRLAYPNLIYQLLTFQRDVRSRPRDTLSDEPGVFVNDPPPTQPTQAPPPMGHKLLLEDINDLLEIGKRIRRRLTVEEEPRKRKRKNLILAETSGSSSPNTIPDQIESPTSSRSVTQTTNGSHQFVIQGYSLAKGIGVGKHISSDNFSVGGYQWTIFVYPDGKNPEDNSSYVSVFIVLASECTEVRALFELSLVDQSGKGKHKVHSHFNRSLDGGPYTLKYRGSMWGYKRFFRRSLLETSDYLKDDCLKINCTVGVVVSEMHCPRLLSIHVPDSELGSHFGKLLDTLQGSDVTFDVAGEKFQAHKLVLAARSQFFRSMFYNTLAENNSDVVISDLEPKVFKALLHFMYKDSLRLLCESHICKGISISSVSKILALSDKYNASELKSVSLKFTAENLAAVLQTKAYEDLKDDCPNLQSELLKAVAGYDDTSSSGGGKSQSVWAQLSNGGETSSRRVRQRTT</sequence>
<dbReference type="PANTHER" id="PTHR46481">
    <property type="entry name" value="ZINC FINGER BED DOMAIN-CONTAINING PROTEIN 4"/>
    <property type="match status" value="1"/>
</dbReference>
<dbReference type="SMART" id="SM00061">
    <property type="entry name" value="MATH"/>
    <property type="match status" value="1"/>
</dbReference>
<dbReference type="PROSITE" id="PS50144">
    <property type="entry name" value="MATH"/>
    <property type="match status" value="1"/>
</dbReference>
<gene>
    <name evidence="16" type="ORF">ISN44_As03g034960</name>
</gene>
<dbReference type="Pfam" id="PF00651">
    <property type="entry name" value="BTB"/>
    <property type="match status" value="1"/>
</dbReference>
<dbReference type="CDD" id="cd09272">
    <property type="entry name" value="RNase_HI_RT_Ty1"/>
    <property type="match status" value="1"/>
</dbReference>
<evidence type="ECO:0000256" key="8">
    <source>
        <dbReference type="ARBA" id="ARBA00023242"/>
    </source>
</evidence>
<dbReference type="Pfam" id="PF22936">
    <property type="entry name" value="Pol_BBD"/>
    <property type="match status" value="1"/>
</dbReference>
<feature type="region of interest" description="Disordered" evidence="11">
    <location>
        <begin position="1"/>
        <end position="87"/>
    </location>
</feature>
<evidence type="ECO:0000256" key="6">
    <source>
        <dbReference type="ARBA" id="ARBA00023015"/>
    </source>
</evidence>
<evidence type="ECO:0000256" key="3">
    <source>
        <dbReference type="ARBA" id="ARBA00022723"/>
    </source>
</evidence>
<feature type="domain" description="MATH" evidence="13">
    <location>
        <begin position="2245"/>
        <end position="2379"/>
    </location>
</feature>
<dbReference type="Pfam" id="PF07727">
    <property type="entry name" value="RVT_2"/>
    <property type="match status" value="1"/>
</dbReference>
<feature type="region of interest" description="Disordered" evidence="11">
    <location>
        <begin position="1804"/>
        <end position="1881"/>
    </location>
</feature>
<feature type="domain" description="CCHC-type" evidence="14">
    <location>
        <begin position="700"/>
        <end position="715"/>
    </location>
</feature>
<dbReference type="Pfam" id="PF22486">
    <property type="entry name" value="MATH_2"/>
    <property type="match status" value="1"/>
</dbReference>
<keyword evidence="10" id="KW-0175">Coiled coil</keyword>
<organism evidence="16 17">
    <name type="scientific">Arabidopsis suecica</name>
    <name type="common">Swedish thale-cress</name>
    <name type="synonym">Cardaminopsis suecica</name>
    <dbReference type="NCBI Taxonomy" id="45249"/>
    <lineage>
        <taxon>Eukaryota</taxon>
        <taxon>Viridiplantae</taxon>
        <taxon>Streptophyta</taxon>
        <taxon>Embryophyta</taxon>
        <taxon>Tracheophyta</taxon>
        <taxon>Spermatophyta</taxon>
        <taxon>Magnoliopsida</taxon>
        <taxon>eudicotyledons</taxon>
        <taxon>Gunneridae</taxon>
        <taxon>Pentapetalae</taxon>
        <taxon>rosids</taxon>
        <taxon>malvids</taxon>
        <taxon>Brassicales</taxon>
        <taxon>Brassicaceae</taxon>
        <taxon>Camelineae</taxon>
        <taxon>Arabidopsis</taxon>
    </lineage>
</organism>
<evidence type="ECO:0000259" key="14">
    <source>
        <dbReference type="PROSITE" id="PS50158"/>
    </source>
</evidence>
<reference evidence="16 17" key="1">
    <citation type="submission" date="2020-12" db="EMBL/GenBank/DDBJ databases">
        <title>Concerted genomic and epigenomic changes stabilize Arabidopsis allopolyploids.</title>
        <authorList>
            <person name="Chen Z."/>
        </authorList>
    </citation>
    <scope>NUCLEOTIDE SEQUENCE [LARGE SCALE GENOMIC DNA]</scope>
    <source>
        <strain evidence="16">As9502</strain>
        <tissue evidence="16">Leaf</tissue>
    </source>
</reference>
<protein>
    <submittedName>
        <fullName evidence="16">HAT-like transposase RNase-H fold</fullName>
    </submittedName>
</protein>
<dbReference type="PROSITE" id="PS50808">
    <property type="entry name" value="ZF_BED"/>
    <property type="match status" value="1"/>
</dbReference>
<comment type="caution">
    <text evidence="16">The sequence shown here is derived from an EMBL/GenBank/DDBJ whole genome shotgun (WGS) entry which is preliminary data.</text>
</comment>
<feature type="region of interest" description="Disordered" evidence="11">
    <location>
        <begin position="2202"/>
        <end position="2245"/>
    </location>
</feature>
<feature type="region of interest" description="Disordered" evidence="11">
    <location>
        <begin position="655"/>
        <end position="700"/>
    </location>
</feature>
<dbReference type="Pfam" id="PF00098">
    <property type="entry name" value="zf-CCHC"/>
    <property type="match status" value="1"/>
</dbReference>
<dbReference type="CDD" id="cd00121">
    <property type="entry name" value="MATH"/>
    <property type="match status" value="1"/>
</dbReference>
<feature type="compositionally biased region" description="Polar residues" evidence="11">
    <location>
        <begin position="2218"/>
        <end position="2245"/>
    </location>
</feature>
<feature type="coiled-coil region" evidence="10">
    <location>
        <begin position="812"/>
        <end position="874"/>
    </location>
</feature>